<dbReference type="InterPro" id="IPR046496">
    <property type="entry name" value="DUF6589"/>
</dbReference>
<feature type="domain" description="Zinc finger PHD-type" evidence="5">
    <location>
        <begin position="914"/>
        <end position="965"/>
    </location>
</feature>
<keyword evidence="2" id="KW-0863">Zinc-finger</keyword>
<feature type="region of interest" description="Disordered" evidence="4">
    <location>
        <begin position="129"/>
        <end position="166"/>
    </location>
</feature>
<feature type="compositionally biased region" description="Basic and acidic residues" evidence="4">
    <location>
        <begin position="372"/>
        <end position="382"/>
    </location>
</feature>
<feature type="compositionally biased region" description="Low complexity" evidence="4">
    <location>
        <begin position="471"/>
        <end position="485"/>
    </location>
</feature>
<dbReference type="InterPro" id="IPR013083">
    <property type="entry name" value="Znf_RING/FYVE/PHD"/>
</dbReference>
<dbReference type="GeneID" id="119720480"/>
<protein>
    <recommendedName>
        <fullName evidence="5">Zinc finger PHD-type domain-containing protein</fullName>
    </recommendedName>
</protein>
<feature type="compositionally biased region" description="Polar residues" evidence="4">
    <location>
        <begin position="144"/>
        <end position="153"/>
    </location>
</feature>
<dbReference type="Proteomes" id="UP000887568">
    <property type="component" value="Unplaced"/>
</dbReference>
<dbReference type="AlphaFoldDB" id="A0A913Z4Z3"/>
<feature type="compositionally biased region" description="Basic residues" evidence="4">
    <location>
        <begin position="517"/>
        <end position="528"/>
    </location>
</feature>
<evidence type="ECO:0000256" key="2">
    <source>
        <dbReference type="ARBA" id="ARBA00022771"/>
    </source>
</evidence>
<dbReference type="Pfam" id="PF20231">
    <property type="entry name" value="DUF6589"/>
    <property type="match status" value="1"/>
</dbReference>
<proteinExistence type="predicted"/>
<dbReference type="Gene3D" id="3.30.40.10">
    <property type="entry name" value="Zinc/RING finger domain, C3HC4 (zinc finger)"/>
    <property type="match status" value="2"/>
</dbReference>
<evidence type="ECO:0000259" key="5">
    <source>
        <dbReference type="SMART" id="SM00249"/>
    </source>
</evidence>
<reference evidence="6" key="1">
    <citation type="submission" date="2022-11" db="UniProtKB">
        <authorList>
            <consortium name="EnsemblMetazoa"/>
        </authorList>
    </citation>
    <scope>IDENTIFICATION</scope>
</reference>
<feature type="region of interest" description="Disordered" evidence="4">
    <location>
        <begin position="366"/>
        <end position="393"/>
    </location>
</feature>
<evidence type="ECO:0000256" key="3">
    <source>
        <dbReference type="ARBA" id="ARBA00022833"/>
    </source>
</evidence>
<accession>A0A913Z4Z3</accession>
<sequence length="1200" mass="134797">MNNTNCLMCKSPFLKEEINSSSDYKGSCMYSLNDCGLSPEQFEGQDGFLCQSCRSKQIQDKRLAKMRPACSHLEHPVCLKCKSRFKKQKKGYKRRSLKCLKISPEQFGGQDGYLCFTCVQVHVNKMRPPRTTGPPKEHVHVPVQWSSKRSLSQVKERPAKKKKREQTTDLKRLKIVVLRSIRKSHYDPIFRALLKIKSAKKACHRVLNTEVRKEIKAYPRTHLAQTVTAKHVADFSWDEVVDEASSHMPILVNVLKAALPDPSNHTTTGTFCGHLCRSMQQAYCFRNQRLGFILSLILYSLKPRAYSFIQGCVSLQLWKLGCSQKLNECLHVLGVCKGLHGTATAAIHIQKDPTETQKQWQRALSKQLKSSAADDEHSETREPSPCSQVQTGVLKSPVVDDMDADVFSDMTVSVDSISDSDAGSSSEGQEIPVAVDDRKTHKPAPCNEVQAGVLNSPETDDVADDAASEMSVSADDNSDNDAVSSPVAESASIVANVADLPSSSGRKHDSSIEATSHHRKDQASKVKHMPQLQLPHRPDPGYTIVCDNVLMQSAKRSNELKLQAAIFAVRNRVGFDQQMAYTMKHAEDIPLSCFLPTFSDWRNLKQRMCQILQHILKDHLPFLKGVTCSAPKRHLHSDALSKKSEIVSLGVIDENPFSTQGSVCMLESLHRFVPSYGEDLYPTACFGDGLSVAQMTDAKQTRVSGASAADRLEGLVQCPQDFHRRGVLLQDTMDRFFKEESATDRGTLFQLKQEFGHQSVKRNVMENFNHVEDLIQFCTRAFSIMLALKLIQEEDIPEPFPSSGAASHQKVWLTKFIWKIVDFVWPDIPSEDMNKACEQQGAGATLGFNGHNGDVENAINDDACKCGESTGEGMIRCSNRECGWFHYSCANVDGPVEGDWWCSAECQASKSSVYCKCHKKTEKEEVMIQCELQRHCSFNEWYHLECVGLGGAEDFPDEWYCSPECEQRGLDKSASDGVQEYSRALLFEGLCHLAFRDAVWEGDGPAILSHWRINTLQFWNNSHLKYFNLAHNMLAGVNGFYPARVAHDMTWNRVANLTGQADHNIGLDLVKEIPTEDYQEMLSQVQGVNPKHQGEHSSKLSETLCRDLDDIFLQSRFGIQKQRSEQARQKFDQDVQCFAASYTDDGLFDFVPGRHHKCFPFFKHSLDVKSPHIMGKKLLQLSKLMDMGRESVQSWSAAHT</sequence>
<name>A0A913Z4Z3_PATMI</name>
<feature type="domain" description="Zinc finger PHD-type" evidence="5">
    <location>
        <begin position="863"/>
        <end position="906"/>
    </location>
</feature>
<feature type="compositionally biased region" description="Acidic residues" evidence="4">
    <location>
        <begin position="458"/>
        <end position="467"/>
    </location>
</feature>
<dbReference type="OrthoDB" id="6146693at2759"/>
<dbReference type="RefSeq" id="XP_038046081.1">
    <property type="nucleotide sequence ID" value="XM_038190153.1"/>
</dbReference>
<keyword evidence="3" id="KW-0862">Zinc</keyword>
<dbReference type="InterPro" id="IPR011011">
    <property type="entry name" value="Znf_FYVE_PHD"/>
</dbReference>
<organism evidence="6 7">
    <name type="scientific">Patiria miniata</name>
    <name type="common">Bat star</name>
    <name type="synonym">Asterina miniata</name>
    <dbReference type="NCBI Taxonomy" id="46514"/>
    <lineage>
        <taxon>Eukaryota</taxon>
        <taxon>Metazoa</taxon>
        <taxon>Echinodermata</taxon>
        <taxon>Eleutherozoa</taxon>
        <taxon>Asterozoa</taxon>
        <taxon>Asteroidea</taxon>
        <taxon>Valvatacea</taxon>
        <taxon>Valvatida</taxon>
        <taxon>Asterinidae</taxon>
        <taxon>Patiria</taxon>
    </lineage>
</organism>
<keyword evidence="1" id="KW-0479">Metal-binding</keyword>
<evidence type="ECO:0000313" key="7">
    <source>
        <dbReference type="Proteomes" id="UP000887568"/>
    </source>
</evidence>
<keyword evidence="7" id="KW-1185">Reference proteome</keyword>
<feature type="region of interest" description="Disordered" evidence="4">
    <location>
        <begin position="434"/>
        <end position="534"/>
    </location>
</feature>
<evidence type="ECO:0000256" key="1">
    <source>
        <dbReference type="ARBA" id="ARBA00022723"/>
    </source>
</evidence>
<dbReference type="GO" id="GO:0008270">
    <property type="term" value="F:zinc ion binding"/>
    <property type="evidence" value="ECO:0007669"/>
    <property type="project" value="UniProtKB-KW"/>
</dbReference>
<dbReference type="SMART" id="SM00249">
    <property type="entry name" value="PHD"/>
    <property type="match status" value="2"/>
</dbReference>
<dbReference type="SUPFAM" id="SSF57903">
    <property type="entry name" value="FYVE/PHD zinc finger"/>
    <property type="match status" value="2"/>
</dbReference>
<evidence type="ECO:0000313" key="6">
    <source>
        <dbReference type="EnsemblMetazoa" id="XP_038046081.1"/>
    </source>
</evidence>
<evidence type="ECO:0000256" key="4">
    <source>
        <dbReference type="SAM" id="MobiDB-lite"/>
    </source>
</evidence>
<dbReference type="InterPro" id="IPR001965">
    <property type="entry name" value="Znf_PHD"/>
</dbReference>
<dbReference type="EnsemblMetazoa" id="XM_038190153.1">
    <property type="protein sequence ID" value="XP_038046081.1"/>
    <property type="gene ID" value="LOC119720480"/>
</dbReference>